<protein>
    <recommendedName>
        <fullName evidence="7">Ribonuclease P protein component</fullName>
        <ecNumber evidence="7">3.1.26.5</ecNumber>
    </recommendedName>
</protein>
<keyword evidence="2" id="KW-0819">tRNA processing</keyword>
<dbReference type="Proteomes" id="UP000727993">
    <property type="component" value="Unassembled WGS sequence"/>
</dbReference>
<gene>
    <name evidence="8" type="primary">rnpA</name>
    <name evidence="8" type="ORF">IPN02_09000</name>
</gene>
<keyword evidence="3" id="KW-0540">Nuclease</keyword>
<evidence type="ECO:0000256" key="6">
    <source>
        <dbReference type="ARBA" id="ARBA00022884"/>
    </source>
</evidence>
<keyword evidence="4" id="KW-0255">Endonuclease</keyword>
<evidence type="ECO:0000256" key="5">
    <source>
        <dbReference type="ARBA" id="ARBA00022801"/>
    </source>
</evidence>
<reference evidence="8 9" key="1">
    <citation type="submission" date="2020-10" db="EMBL/GenBank/DDBJ databases">
        <title>Connecting structure to function with the recovery of over 1000 high-quality activated sludge metagenome-assembled genomes encoding full-length rRNA genes using long-read sequencing.</title>
        <authorList>
            <person name="Singleton C.M."/>
            <person name="Petriglieri F."/>
            <person name="Kristensen J.M."/>
            <person name="Kirkegaard R.H."/>
            <person name="Michaelsen T.Y."/>
            <person name="Andersen M.H."/>
            <person name="Karst S.M."/>
            <person name="Dueholm M.S."/>
            <person name="Nielsen P.H."/>
            <person name="Albertsen M."/>
        </authorList>
    </citation>
    <scope>NUCLEOTIDE SEQUENCE [LARGE SCALE GENOMIC DNA]</scope>
    <source>
        <strain evidence="8">Lyne_18-Q3-R50-59_MAXAC.006</strain>
    </source>
</reference>
<name>A0A936NAZ2_9ACTN</name>
<evidence type="ECO:0000256" key="2">
    <source>
        <dbReference type="ARBA" id="ARBA00022694"/>
    </source>
</evidence>
<evidence type="ECO:0000256" key="1">
    <source>
        <dbReference type="ARBA" id="ARBA00002663"/>
    </source>
</evidence>
<dbReference type="EMBL" id="JADJZA010000006">
    <property type="protein sequence ID" value="MBK9296960.1"/>
    <property type="molecule type" value="Genomic_DNA"/>
</dbReference>
<evidence type="ECO:0000256" key="3">
    <source>
        <dbReference type="ARBA" id="ARBA00022722"/>
    </source>
</evidence>
<dbReference type="InterPro" id="IPR020568">
    <property type="entry name" value="Ribosomal_Su5_D2-typ_SF"/>
</dbReference>
<keyword evidence="6" id="KW-0694">RNA-binding</keyword>
<evidence type="ECO:0000313" key="8">
    <source>
        <dbReference type="EMBL" id="MBK9296960.1"/>
    </source>
</evidence>
<evidence type="ECO:0000256" key="7">
    <source>
        <dbReference type="NCBIfam" id="TIGR00188"/>
    </source>
</evidence>
<organism evidence="8 9">
    <name type="scientific">Candidatus Neomicrothrix subdominans</name>
    <dbReference type="NCBI Taxonomy" id="2954438"/>
    <lineage>
        <taxon>Bacteria</taxon>
        <taxon>Bacillati</taxon>
        <taxon>Actinomycetota</taxon>
        <taxon>Acidimicrobiia</taxon>
        <taxon>Acidimicrobiales</taxon>
        <taxon>Microthrixaceae</taxon>
        <taxon>Candidatus Neomicrothrix</taxon>
    </lineage>
</organism>
<dbReference type="NCBIfam" id="TIGR00188">
    <property type="entry name" value="rnpA"/>
    <property type="match status" value="1"/>
</dbReference>
<keyword evidence="5 8" id="KW-0378">Hydrolase</keyword>
<dbReference type="GO" id="GO:0042781">
    <property type="term" value="F:3'-tRNA processing endoribonuclease activity"/>
    <property type="evidence" value="ECO:0007669"/>
    <property type="project" value="TreeGrafter"/>
</dbReference>
<proteinExistence type="predicted"/>
<evidence type="ECO:0000313" key="9">
    <source>
        <dbReference type="Proteomes" id="UP000727993"/>
    </source>
</evidence>
<dbReference type="AlphaFoldDB" id="A0A936NAZ2"/>
<dbReference type="InterPro" id="IPR000100">
    <property type="entry name" value="RNase_P"/>
</dbReference>
<dbReference type="GO" id="GO:0030677">
    <property type="term" value="C:ribonuclease P complex"/>
    <property type="evidence" value="ECO:0007669"/>
    <property type="project" value="TreeGrafter"/>
</dbReference>
<dbReference type="Pfam" id="PF00825">
    <property type="entry name" value="Ribonuclease_P"/>
    <property type="match status" value="1"/>
</dbReference>
<dbReference type="PROSITE" id="PS00648">
    <property type="entry name" value="RIBONUCLEASE_P"/>
    <property type="match status" value="1"/>
</dbReference>
<comment type="function">
    <text evidence="1">RNaseP catalyzes the removal of the 5'-leader sequence from pre-tRNA to produce the mature 5'-terminus. It can also cleave other RNA substrates such as 4.5S RNA. The protein component plays an auxiliary but essential role in vivo by binding to the 5'-leader sequence and broadening the substrate specificity of the ribozyme.</text>
</comment>
<dbReference type="InterPro" id="IPR020539">
    <property type="entry name" value="RNase_P_CS"/>
</dbReference>
<dbReference type="PANTHER" id="PTHR33992:SF1">
    <property type="entry name" value="RIBONUCLEASE P PROTEIN COMPONENT"/>
    <property type="match status" value="1"/>
</dbReference>
<dbReference type="GO" id="GO:0000049">
    <property type="term" value="F:tRNA binding"/>
    <property type="evidence" value="ECO:0007669"/>
    <property type="project" value="InterPro"/>
</dbReference>
<accession>A0A936NAZ2</accession>
<dbReference type="EC" id="3.1.26.5" evidence="7"/>
<dbReference type="InterPro" id="IPR014721">
    <property type="entry name" value="Ribsml_uS5_D2-typ_fold_subgr"/>
</dbReference>
<comment type="caution">
    <text evidence="8">The sequence shown here is derived from an EMBL/GenBank/DDBJ whole genome shotgun (WGS) entry which is preliminary data.</text>
</comment>
<evidence type="ECO:0000256" key="4">
    <source>
        <dbReference type="ARBA" id="ARBA00022759"/>
    </source>
</evidence>
<sequence>MTWRLTGRQAFRSLRQAGRKGHSGPVTVIAAPSDAARPRVAFALGRKLGPAVTRNLIRRRLRHLLASLEQGGELPTMDYLIIGSPGIATLTFEQLRAHLSRAIAAATRR</sequence>
<dbReference type="PANTHER" id="PTHR33992">
    <property type="entry name" value="RIBONUCLEASE P PROTEIN COMPONENT"/>
    <property type="match status" value="1"/>
</dbReference>
<dbReference type="Gene3D" id="3.30.230.10">
    <property type="match status" value="1"/>
</dbReference>
<dbReference type="GO" id="GO:0004526">
    <property type="term" value="F:ribonuclease P activity"/>
    <property type="evidence" value="ECO:0007669"/>
    <property type="project" value="UniProtKB-UniRule"/>
</dbReference>
<dbReference type="SUPFAM" id="SSF54211">
    <property type="entry name" value="Ribosomal protein S5 domain 2-like"/>
    <property type="match status" value="1"/>
</dbReference>